<feature type="compositionally biased region" description="Polar residues" evidence="1">
    <location>
        <begin position="136"/>
        <end position="147"/>
    </location>
</feature>
<dbReference type="EMBL" id="PDXD01000083">
    <property type="protein sequence ID" value="RYN63524.1"/>
    <property type="molecule type" value="Genomic_DNA"/>
</dbReference>
<evidence type="ECO:0000313" key="3">
    <source>
        <dbReference type="Proteomes" id="UP000291422"/>
    </source>
</evidence>
<reference evidence="3" key="1">
    <citation type="journal article" date="2019" name="bioRxiv">
        <title>Genomics, evolutionary history and diagnostics of the Alternaria alternata species group including apple and Asian pear pathotypes.</title>
        <authorList>
            <person name="Armitage A.D."/>
            <person name="Cockerton H.M."/>
            <person name="Sreenivasaprasad S."/>
            <person name="Woodhall J.W."/>
            <person name="Lane C.R."/>
            <person name="Harrison R.J."/>
            <person name="Clarkson J.P."/>
        </authorList>
    </citation>
    <scope>NUCLEOTIDE SEQUENCE [LARGE SCALE GENOMIC DNA]</scope>
    <source>
        <strain evidence="3">FERA 1177</strain>
    </source>
</reference>
<organism evidence="2 3">
    <name type="scientific">Alternaria alternata</name>
    <name type="common">Alternaria rot fungus</name>
    <name type="synonym">Torula alternata</name>
    <dbReference type="NCBI Taxonomy" id="5599"/>
    <lineage>
        <taxon>Eukaryota</taxon>
        <taxon>Fungi</taxon>
        <taxon>Dikarya</taxon>
        <taxon>Ascomycota</taxon>
        <taxon>Pezizomycotina</taxon>
        <taxon>Dothideomycetes</taxon>
        <taxon>Pleosporomycetidae</taxon>
        <taxon>Pleosporales</taxon>
        <taxon>Pleosporineae</taxon>
        <taxon>Pleosporaceae</taxon>
        <taxon>Alternaria</taxon>
        <taxon>Alternaria sect. Alternaria</taxon>
        <taxon>Alternaria alternata complex</taxon>
    </lineage>
</organism>
<proteinExistence type="predicted"/>
<dbReference type="Proteomes" id="UP000291422">
    <property type="component" value="Unassembled WGS sequence"/>
</dbReference>
<dbReference type="AlphaFoldDB" id="A0A4Q4MYK6"/>
<gene>
    <name evidence="2" type="ORF">AA0117_g12712</name>
</gene>
<evidence type="ECO:0000256" key="1">
    <source>
        <dbReference type="SAM" id="MobiDB-lite"/>
    </source>
</evidence>
<protein>
    <submittedName>
        <fullName evidence="2">Uncharacterized protein</fullName>
    </submittedName>
</protein>
<name>A0A4Q4MYK6_ALTAL</name>
<comment type="caution">
    <text evidence="2">The sequence shown here is derived from an EMBL/GenBank/DDBJ whole genome shotgun (WGS) entry which is preliminary data.</text>
</comment>
<evidence type="ECO:0000313" key="2">
    <source>
        <dbReference type="EMBL" id="RYN63524.1"/>
    </source>
</evidence>
<sequence>MSSIPVNFDNVRYSPVDRRPYFWDPAYPQWIQFLENGAWASRHVSRVKEETKDENIKKIAKKAERLLPPNLSATETPGPAQRPTLPSFQSYHAKISSEPPCHGPAGKRRTPQRRLLPASTSGSSVSARKHPYSQVPRGQTQPSQGTTDGPYPRLDYYCM</sequence>
<accession>A0A4Q4MYK6</accession>
<feature type="region of interest" description="Disordered" evidence="1">
    <location>
        <begin position="61"/>
        <end position="154"/>
    </location>
</feature>